<dbReference type="EMBL" id="AACCXK010000010">
    <property type="protein sequence ID" value="EAK0453347.1"/>
    <property type="molecule type" value="Genomic_DNA"/>
</dbReference>
<name>A0A5L8QNN6_CAMFE</name>
<proteinExistence type="predicted"/>
<evidence type="ECO:0000313" key="1">
    <source>
        <dbReference type="EMBL" id="EAK0453347.1"/>
    </source>
</evidence>
<protein>
    <submittedName>
        <fullName evidence="1">Uncharacterized protein</fullName>
    </submittedName>
</protein>
<sequence length="204" mass="23276">MEIYYVNYPSSEAGYFMTSDHYKYNEIPRDYYPNSYANSNLINTKFGKAELFLDLAGDNDKLRVGSFSSNSQLFRFDSGREFVVDKLYKDTSKVFEARIELNLNINRLNEEELNTKLDFSVSAAKIRNSSGEIELISLKDLGVEMIKKLSSGGYKLFTDIQNNKSITVSDIYTKYIFGNSNLDNSDKSSNLNLNNSNSNKTINE</sequence>
<organism evidence="1">
    <name type="scientific">Campylobacter fetus</name>
    <dbReference type="NCBI Taxonomy" id="196"/>
    <lineage>
        <taxon>Bacteria</taxon>
        <taxon>Pseudomonadati</taxon>
        <taxon>Campylobacterota</taxon>
        <taxon>Epsilonproteobacteria</taxon>
        <taxon>Campylobacterales</taxon>
        <taxon>Campylobacteraceae</taxon>
        <taxon>Campylobacter</taxon>
    </lineage>
</organism>
<accession>A0A5L8QNN6</accession>
<comment type="caution">
    <text evidence="1">The sequence shown here is derived from an EMBL/GenBank/DDBJ whole genome shotgun (WGS) entry which is preliminary data.</text>
</comment>
<reference evidence="1" key="1">
    <citation type="submission" date="2018-05" db="EMBL/GenBank/DDBJ databases">
        <authorList>
            <consortium name="PulseNet: The National Subtyping Network for Foodborne Disease Surveillance"/>
            <person name="Tarr C.L."/>
            <person name="Trees E."/>
            <person name="Katz L.S."/>
            <person name="Carleton-Romer H.A."/>
            <person name="Stroika S."/>
            <person name="Kucerova Z."/>
            <person name="Roache K.F."/>
            <person name="Sabol A.L."/>
            <person name="Besser J."/>
            <person name="Gerner-Smidt P."/>
        </authorList>
    </citation>
    <scope>NUCLEOTIDE SEQUENCE</scope>
    <source>
        <strain evidence="1">2014D-0197</strain>
    </source>
</reference>
<dbReference type="RefSeq" id="WP_152789357.1">
    <property type="nucleotide sequence ID" value="NZ_AACKKR020000027.1"/>
</dbReference>
<gene>
    <name evidence="1" type="ORF">AAH17_06695</name>
</gene>
<dbReference type="AlphaFoldDB" id="A0A5L8QNN6"/>